<sequence length="760" mass="86888">MKCLLVVNRMNDVRFLDFDDDFAEYINNQAIEIGLLQAEECGQDAYYVDPNIIMQIFSPLVLSQWFLIEQTKNPCSSVTCENGFLFVFKHMDDLLLIAINGDGTETEEFLLKKIQMFLRLIGFLFGPATDEIGRYEDKSERWNFLRRLLETWMKLCCDEQAFLVEAVERLHVNQSLNEKCIELLEEGVEKIQNVPAHHALLLVNNKLLALYSNRNANELQPADILCIILLAKDVFPSKERLEDLFSRSYSTASHETGRTSQFVPSTARISSYLGDDSDADDDLYHSAQTTPRTTPTPDNSSRSSEKDSVGNDDDEVTPEGAVLLDIPSPSPYPDVSPHVACEREVFFTPHDDVKLDSLFKTYSTPKESTSLPPEIFHEIRPQSSTVASYDASIVNTRPHRPDHVPEYWRQMIFLQTRVCGYSPHQLHCTQVLPGIVLILVTEGSKGNVAGHLCQVFIIIKDLLAGKRDKLNRVQGQNLYDVMNSLLSKIQGLLKKVKGQSQRILNDIKKRWESEELRNGLLAYLESEIGTDMAPGIETALSDLFRKLKELFSMLYLSPKVVNESVKETMLQLQKKLKAELADYRDFLTVKAQRNIPMTSYIYEFPGLVHFIYIDRQSHQLTAPSLNVTTDGELDPKLYLKEMVWSKYQYAMVRLSEGYVTTIIQDGDFYFSYFLWFEDNRGSPLAVSEPFRPTTDLPLPGLLTGPFYKLLIKQCFPNYVVGSVRCFELFMMHLGLVRPQYIASHCQQLAKKLWDMSLIEI</sequence>
<dbReference type="PANTHER" id="PTHR12761">
    <property type="entry name" value="HERMANSKY-PUDLAK SYNDROME PROTEIN 1"/>
    <property type="match status" value="1"/>
</dbReference>
<dbReference type="InterPro" id="IPR043971">
    <property type="entry name" value="FUZ/MON1/HPS1_longin_2"/>
</dbReference>
<feature type="compositionally biased region" description="Polar residues" evidence="1">
    <location>
        <begin position="288"/>
        <end position="302"/>
    </location>
</feature>
<evidence type="ECO:0000313" key="6">
    <source>
        <dbReference type="Proteomes" id="UP001347796"/>
    </source>
</evidence>
<evidence type="ECO:0000259" key="3">
    <source>
        <dbReference type="Pfam" id="PF19037"/>
    </source>
</evidence>
<evidence type="ECO:0000259" key="4">
    <source>
        <dbReference type="Pfam" id="PF19038"/>
    </source>
</evidence>
<dbReference type="Pfam" id="PF19038">
    <property type="entry name" value="Fuz_longin_3"/>
    <property type="match status" value="1"/>
</dbReference>
<reference evidence="5 6" key="1">
    <citation type="submission" date="2024-01" db="EMBL/GenBank/DDBJ databases">
        <title>The genome of the rayed Mediterranean limpet Patella caerulea (Linnaeus, 1758).</title>
        <authorList>
            <person name="Anh-Thu Weber A."/>
            <person name="Halstead-Nussloch G."/>
        </authorList>
    </citation>
    <scope>NUCLEOTIDE SEQUENCE [LARGE SCALE GENOMIC DNA]</scope>
    <source>
        <strain evidence="5">AATW-2023a</strain>
        <tissue evidence="5">Whole specimen</tissue>
    </source>
</reference>
<evidence type="ECO:0000313" key="5">
    <source>
        <dbReference type="EMBL" id="KAK6186198.1"/>
    </source>
</evidence>
<name>A0AAN8K5A6_PATCE</name>
<dbReference type="Pfam" id="PF19037">
    <property type="entry name" value="Fuz_longin_2"/>
    <property type="match status" value="1"/>
</dbReference>
<feature type="region of interest" description="Disordered" evidence="1">
    <location>
        <begin position="278"/>
        <end position="329"/>
    </location>
</feature>
<feature type="domain" description="FUZ/MON1/HPS1 first Longin" evidence="2">
    <location>
        <begin position="2"/>
        <end position="155"/>
    </location>
</feature>
<accession>A0AAN8K5A6</accession>
<organism evidence="5 6">
    <name type="scientific">Patella caerulea</name>
    <name type="common">Rayed Mediterranean limpet</name>
    <dbReference type="NCBI Taxonomy" id="87958"/>
    <lineage>
        <taxon>Eukaryota</taxon>
        <taxon>Metazoa</taxon>
        <taxon>Spiralia</taxon>
        <taxon>Lophotrochozoa</taxon>
        <taxon>Mollusca</taxon>
        <taxon>Gastropoda</taxon>
        <taxon>Patellogastropoda</taxon>
        <taxon>Patelloidea</taxon>
        <taxon>Patellidae</taxon>
        <taxon>Patella</taxon>
    </lineage>
</organism>
<keyword evidence="6" id="KW-1185">Reference proteome</keyword>
<dbReference type="GO" id="GO:0005085">
    <property type="term" value="F:guanyl-nucleotide exchange factor activity"/>
    <property type="evidence" value="ECO:0007669"/>
    <property type="project" value="TreeGrafter"/>
</dbReference>
<gene>
    <name evidence="5" type="ORF">SNE40_008283</name>
</gene>
<feature type="domain" description="FUZ/MON1/HPS1 second Longin" evidence="3">
    <location>
        <begin position="197"/>
        <end position="238"/>
    </location>
</feature>
<dbReference type="EMBL" id="JAZGQO010000006">
    <property type="protein sequence ID" value="KAK6186198.1"/>
    <property type="molecule type" value="Genomic_DNA"/>
</dbReference>
<dbReference type="GO" id="GO:0031085">
    <property type="term" value="C:BLOC-3 complex"/>
    <property type="evidence" value="ECO:0007669"/>
    <property type="project" value="TreeGrafter"/>
</dbReference>
<dbReference type="InterPro" id="IPR043972">
    <property type="entry name" value="FUZ/MON1/HPS1_longin_1"/>
</dbReference>
<protein>
    <recommendedName>
        <fullName evidence="7">Hermansky-Pudlak syndrome 1 protein homolog</fullName>
    </recommendedName>
</protein>
<proteinExistence type="predicted"/>
<evidence type="ECO:0000259" key="2">
    <source>
        <dbReference type="Pfam" id="PF19036"/>
    </source>
</evidence>
<dbReference type="InterPro" id="IPR043970">
    <property type="entry name" value="FUZ/MON1/HPS1_longin_3"/>
</dbReference>
<dbReference type="AlphaFoldDB" id="A0AAN8K5A6"/>
<dbReference type="GO" id="GO:0016192">
    <property type="term" value="P:vesicle-mediated transport"/>
    <property type="evidence" value="ECO:0007669"/>
    <property type="project" value="InterPro"/>
</dbReference>
<dbReference type="Proteomes" id="UP001347796">
    <property type="component" value="Unassembled WGS sequence"/>
</dbReference>
<evidence type="ECO:0008006" key="7">
    <source>
        <dbReference type="Google" id="ProtNLM"/>
    </source>
</evidence>
<evidence type="ECO:0000256" key="1">
    <source>
        <dbReference type="SAM" id="MobiDB-lite"/>
    </source>
</evidence>
<dbReference type="PANTHER" id="PTHR12761:SF1">
    <property type="entry name" value="BLOC-3 COMPLEX MEMBER HPS1"/>
    <property type="match status" value="1"/>
</dbReference>
<dbReference type="InterPro" id="IPR026053">
    <property type="entry name" value="HPS1"/>
</dbReference>
<dbReference type="Pfam" id="PF19036">
    <property type="entry name" value="Fuz_longin_1"/>
    <property type="match status" value="1"/>
</dbReference>
<feature type="domain" description="FUZ/MON1/HPS1 third Longin" evidence="4">
    <location>
        <begin position="606"/>
        <end position="754"/>
    </location>
</feature>
<comment type="caution">
    <text evidence="5">The sequence shown here is derived from an EMBL/GenBank/DDBJ whole genome shotgun (WGS) entry which is preliminary data.</text>
</comment>